<dbReference type="InterPro" id="IPR011257">
    <property type="entry name" value="DNA_glycosylase"/>
</dbReference>
<comment type="caution">
    <text evidence="3">The sequence shown here is derived from an EMBL/GenBank/DDBJ whole genome shotgun (WGS) entry which is preliminary data.</text>
</comment>
<accession>A0A927J134</accession>
<dbReference type="EMBL" id="JACYHB010000010">
    <property type="protein sequence ID" value="MBD8079915.1"/>
    <property type="molecule type" value="Genomic_DNA"/>
</dbReference>
<dbReference type="SUPFAM" id="SSF48150">
    <property type="entry name" value="DNA-glycosylase"/>
    <property type="match status" value="1"/>
</dbReference>
<reference evidence="3" key="2">
    <citation type="submission" date="2020-09" db="EMBL/GenBank/DDBJ databases">
        <authorList>
            <person name="Yu Y."/>
        </authorList>
    </citation>
    <scope>NUCLEOTIDE SEQUENCE</scope>
    <source>
        <strain evidence="3">KCTC 49039</strain>
    </source>
</reference>
<keyword evidence="1" id="KW-0227">DNA damage</keyword>
<dbReference type="GO" id="GO:0006307">
    <property type="term" value="P:DNA alkylation repair"/>
    <property type="evidence" value="ECO:0007669"/>
    <property type="project" value="TreeGrafter"/>
</dbReference>
<dbReference type="Gene3D" id="1.10.340.30">
    <property type="entry name" value="Hypothetical protein, domain 2"/>
    <property type="match status" value="1"/>
</dbReference>
<keyword evidence="4" id="KW-1185">Reference proteome</keyword>
<dbReference type="GO" id="GO:0005737">
    <property type="term" value="C:cytoplasm"/>
    <property type="evidence" value="ECO:0007669"/>
    <property type="project" value="TreeGrafter"/>
</dbReference>
<keyword evidence="2" id="KW-0234">DNA repair</keyword>
<evidence type="ECO:0000313" key="4">
    <source>
        <dbReference type="Proteomes" id="UP000610846"/>
    </source>
</evidence>
<dbReference type="GO" id="GO:0043916">
    <property type="term" value="F:DNA-7-methylguanine glycosylase activity"/>
    <property type="evidence" value="ECO:0007669"/>
    <property type="project" value="TreeGrafter"/>
</dbReference>
<dbReference type="PANTHER" id="PTHR43003:SF6">
    <property type="entry name" value="DNA GLYCOSYLASE"/>
    <property type="match status" value="1"/>
</dbReference>
<dbReference type="GO" id="GO:0006285">
    <property type="term" value="P:base-excision repair, AP site formation"/>
    <property type="evidence" value="ECO:0007669"/>
    <property type="project" value="TreeGrafter"/>
</dbReference>
<dbReference type="GO" id="GO:0008725">
    <property type="term" value="F:DNA-3-methyladenine glycosylase activity"/>
    <property type="evidence" value="ECO:0007669"/>
    <property type="project" value="TreeGrafter"/>
</dbReference>
<dbReference type="Proteomes" id="UP000610846">
    <property type="component" value="Unassembled WGS sequence"/>
</dbReference>
<evidence type="ECO:0000313" key="3">
    <source>
        <dbReference type="EMBL" id="MBD8079915.1"/>
    </source>
</evidence>
<dbReference type="InterPro" id="IPR051912">
    <property type="entry name" value="Alkylbase_DNA_Glycosylase/TA"/>
</dbReference>
<reference evidence="3" key="1">
    <citation type="journal article" date="2018" name="Curr. Microbiol.">
        <title>Cellulosimicrobium arenosum sp. nov., Isolated from Marine Sediment Sand.</title>
        <authorList>
            <person name="Oh M."/>
            <person name="Kim J.H."/>
            <person name="Yoon J.H."/>
            <person name="Schumann P."/>
            <person name="Kim W."/>
        </authorList>
    </citation>
    <scope>NUCLEOTIDE SEQUENCE</scope>
    <source>
        <strain evidence="3">KCTC 49039</strain>
    </source>
</reference>
<dbReference type="AlphaFoldDB" id="A0A927J134"/>
<dbReference type="GO" id="GO:0032131">
    <property type="term" value="F:alkylated DNA binding"/>
    <property type="evidence" value="ECO:0007669"/>
    <property type="project" value="TreeGrafter"/>
</dbReference>
<gene>
    <name evidence="3" type="ORF">IF651_12705</name>
</gene>
<organism evidence="3 4">
    <name type="scientific">Cellulosimicrobium arenosum</name>
    <dbReference type="NCBI Taxonomy" id="2708133"/>
    <lineage>
        <taxon>Bacteria</taxon>
        <taxon>Bacillati</taxon>
        <taxon>Actinomycetota</taxon>
        <taxon>Actinomycetes</taxon>
        <taxon>Micrococcales</taxon>
        <taxon>Promicromonosporaceae</taxon>
        <taxon>Cellulosimicrobium</taxon>
    </lineage>
</organism>
<evidence type="ECO:0000256" key="1">
    <source>
        <dbReference type="ARBA" id="ARBA00022763"/>
    </source>
</evidence>
<name>A0A927J134_9MICO</name>
<dbReference type="PANTHER" id="PTHR43003">
    <property type="entry name" value="DNA-3-METHYLADENINE GLYCOSYLASE"/>
    <property type="match status" value="1"/>
</dbReference>
<protein>
    <submittedName>
        <fullName evidence="3">DNA-3-methyladenine glycosylase 2 family protein</fullName>
    </submittedName>
</protein>
<evidence type="ECO:0000256" key="2">
    <source>
        <dbReference type="ARBA" id="ARBA00023204"/>
    </source>
</evidence>
<proteinExistence type="predicted"/>
<dbReference type="GO" id="GO:0032993">
    <property type="term" value="C:protein-DNA complex"/>
    <property type="evidence" value="ECO:0007669"/>
    <property type="project" value="TreeGrafter"/>
</dbReference>
<sequence length="304" mass="32873">MGRVVSDRPLDLHLTLDRLARGPYDPTFRRTPTGDVWRTSRMASGPVTCRLLQTGPRDVVGQAWGAGADEALDSLPGLLGEHDDATGFAPPALLRDAHRRTPGLRVPRTGRVMEALVPAILEQRVQAVAAWRSWAWLLRRHGEVAPGPAGPAGMLVVPDAATWASIPVWDWHRAGVDPGRARTVTAAARVARRLEECPAVLDTHGAAAAHARLQVVPGVGVWTAAEVAQRALGDADAVSVGDFHLAKAVGWALEGERADDERMLELLAPYAPHRYRVVRLLEVSGRARPPRRGPRLSIQDHRAG</sequence>